<dbReference type="EMBL" id="CP034873">
    <property type="protein sequence ID" value="QCI21582.1"/>
    <property type="molecule type" value="Genomic_DNA"/>
</dbReference>
<sequence>MNKLKVLFLFSLVSITWGTTWIAMKIAIETIPPFFATGIRFLIAAPLLIVLALYTKTPLLFPIGQRWFQFFISIFYFSIPFTLMLYGGAYVSSSTASVIFANMPVAVLIVSFLYLKKKLFFIQKIGLIISLTSLLIILFIELKTEYFVQWKGILALLVALFSHAVIYAECQKKSCNVSVITFNALPSLLSGIMLSTISWFLESPNIFAISNKSILAILYLGDFSGIFGILSYFYLQKKVSAFYASTVFLVFPIISGFLENYIYQNVILSYEIWFVFPLLIGILLTLISSDFSKKNIKFENTKNIKAS</sequence>
<feature type="transmembrane region" description="Helical" evidence="6">
    <location>
        <begin position="242"/>
        <end position="262"/>
    </location>
</feature>
<keyword evidence="2" id="KW-1003">Cell membrane</keyword>
<feature type="transmembrane region" description="Helical" evidence="6">
    <location>
        <begin position="67"/>
        <end position="89"/>
    </location>
</feature>
<evidence type="ECO:0000256" key="2">
    <source>
        <dbReference type="ARBA" id="ARBA00022475"/>
    </source>
</evidence>
<proteinExistence type="predicted"/>
<dbReference type="InterPro" id="IPR037185">
    <property type="entry name" value="EmrE-like"/>
</dbReference>
<feature type="transmembrane region" description="Helical" evidence="6">
    <location>
        <begin position="7"/>
        <end position="28"/>
    </location>
</feature>
<dbReference type="SUPFAM" id="SSF103481">
    <property type="entry name" value="Multidrug resistance efflux transporter EmrE"/>
    <property type="match status" value="1"/>
</dbReference>
<accession>A0A4D6XUP6</accession>
<feature type="transmembrane region" description="Helical" evidence="6">
    <location>
        <begin position="146"/>
        <end position="168"/>
    </location>
</feature>
<dbReference type="InterPro" id="IPR000620">
    <property type="entry name" value="EamA_dom"/>
</dbReference>
<feature type="transmembrane region" description="Helical" evidence="6">
    <location>
        <begin position="34"/>
        <end position="55"/>
    </location>
</feature>
<feature type="transmembrane region" description="Helical" evidence="6">
    <location>
        <begin position="95"/>
        <end position="114"/>
    </location>
</feature>
<evidence type="ECO:0000313" key="8">
    <source>
        <dbReference type="EMBL" id="QCI21582.1"/>
    </source>
</evidence>
<dbReference type="Proteomes" id="UP000298773">
    <property type="component" value="Chromosome"/>
</dbReference>
<dbReference type="AlphaFoldDB" id="A0A4D6XUP6"/>
<dbReference type="RefSeq" id="WP_158356552.1">
    <property type="nucleotide sequence ID" value="NZ_CP034873.1"/>
</dbReference>
<dbReference type="PANTHER" id="PTHR32322:SF14">
    <property type="entry name" value="PROTEIN PAGO"/>
    <property type="match status" value="1"/>
</dbReference>
<evidence type="ECO:0000256" key="1">
    <source>
        <dbReference type="ARBA" id="ARBA00004651"/>
    </source>
</evidence>
<feature type="transmembrane region" description="Helical" evidence="6">
    <location>
        <begin position="121"/>
        <end position="140"/>
    </location>
</feature>
<feature type="domain" description="EamA" evidence="7">
    <location>
        <begin position="150"/>
        <end position="286"/>
    </location>
</feature>
<feature type="transmembrane region" description="Helical" evidence="6">
    <location>
        <begin position="268"/>
        <end position="287"/>
    </location>
</feature>
<evidence type="ECO:0000256" key="6">
    <source>
        <dbReference type="SAM" id="Phobius"/>
    </source>
</evidence>
<evidence type="ECO:0000256" key="3">
    <source>
        <dbReference type="ARBA" id="ARBA00022692"/>
    </source>
</evidence>
<feature type="transmembrane region" description="Helical" evidence="6">
    <location>
        <begin position="180"/>
        <end position="201"/>
    </location>
</feature>
<evidence type="ECO:0000256" key="4">
    <source>
        <dbReference type="ARBA" id="ARBA00022989"/>
    </source>
</evidence>
<keyword evidence="5 6" id="KW-0472">Membrane</keyword>
<reference evidence="8 9" key="2">
    <citation type="submission" date="2019-05" db="EMBL/GenBank/DDBJ databases">
        <title>Genome evolution of the obligate endosymbiont Buchnera aphidicola.</title>
        <authorList>
            <person name="Moran N.A."/>
        </authorList>
    </citation>
    <scope>NUCLEOTIDE SEQUENCE [LARGE SCALE GENOMIC DNA]</scope>
    <source>
        <strain evidence="8 9">Hta</strain>
    </source>
</reference>
<dbReference type="InterPro" id="IPR050638">
    <property type="entry name" value="AA-Vitamin_Transporters"/>
</dbReference>
<feature type="transmembrane region" description="Helical" evidence="6">
    <location>
        <begin position="213"/>
        <end position="235"/>
    </location>
</feature>
<name>A0A4D6XUP6_9GAMM</name>
<organism evidence="8 9">
    <name type="scientific">Buchnera aphidicola</name>
    <name type="common">Hyadaphis tataricae</name>
    <dbReference type="NCBI Taxonomy" id="1241859"/>
    <lineage>
        <taxon>Bacteria</taxon>
        <taxon>Pseudomonadati</taxon>
        <taxon>Pseudomonadota</taxon>
        <taxon>Gammaproteobacteria</taxon>
        <taxon>Enterobacterales</taxon>
        <taxon>Erwiniaceae</taxon>
        <taxon>Buchnera</taxon>
    </lineage>
</organism>
<comment type="subcellular location">
    <subcellularLocation>
        <location evidence="1">Cell membrane</location>
        <topology evidence="1">Multi-pass membrane protein</topology>
    </subcellularLocation>
</comment>
<evidence type="ECO:0000256" key="5">
    <source>
        <dbReference type="ARBA" id="ARBA00023136"/>
    </source>
</evidence>
<dbReference type="GO" id="GO:0016020">
    <property type="term" value="C:membrane"/>
    <property type="evidence" value="ECO:0007669"/>
    <property type="project" value="UniProtKB-SubCell"/>
</dbReference>
<feature type="domain" description="EamA" evidence="7">
    <location>
        <begin position="6"/>
        <end position="138"/>
    </location>
</feature>
<evidence type="ECO:0000259" key="7">
    <source>
        <dbReference type="Pfam" id="PF00892"/>
    </source>
</evidence>
<reference evidence="8 9" key="1">
    <citation type="submission" date="2018-12" db="EMBL/GenBank/DDBJ databases">
        <authorList>
            <person name="Chong R.A."/>
        </authorList>
    </citation>
    <scope>NUCLEOTIDE SEQUENCE [LARGE SCALE GENOMIC DNA]</scope>
    <source>
        <strain evidence="8 9">Hta</strain>
    </source>
</reference>
<dbReference type="OrthoDB" id="20414at2"/>
<protein>
    <submittedName>
        <fullName evidence="8">EamA family transporter</fullName>
    </submittedName>
</protein>
<gene>
    <name evidence="8" type="ORF">D9V69_01390</name>
</gene>
<dbReference type="PANTHER" id="PTHR32322">
    <property type="entry name" value="INNER MEMBRANE TRANSPORTER"/>
    <property type="match status" value="1"/>
</dbReference>
<dbReference type="Pfam" id="PF00892">
    <property type="entry name" value="EamA"/>
    <property type="match status" value="2"/>
</dbReference>
<keyword evidence="3 6" id="KW-0812">Transmembrane</keyword>
<keyword evidence="4 6" id="KW-1133">Transmembrane helix</keyword>
<evidence type="ECO:0000313" key="9">
    <source>
        <dbReference type="Proteomes" id="UP000298773"/>
    </source>
</evidence>